<accession>A0A060RB09</accession>
<dbReference type="Proteomes" id="UP000027616">
    <property type="component" value="Chromosome I"/>
</dbReference>
<evidence type="ECO:0000259" key="2">
    <source>
        <dbReference type="PROSITE" id="PS50968"/>
    </source>
</evidence>
<dbReference type="GO" id="GO:0004736">
    <property type="term" value="F:pyruvate carboxylase activity"/>
    <property type="evidence" value="ECO:0007669"/>
    <property type="project" value="UniProtKB-EC"/>
</dbReference>
<dbReference type="SUPFAM" id="SSF51230">
    <property type="entry name" value="Single hybrid motif"/>
    <property type="match status" value="1"/>
</dbReference>
<dbReference type="GO" id="GO:0016740">
    <property type="term" value="F:transferase activity"/>
    <property type="evidence" value="ECO:0007669"/>
    <property type="project" value="UniProtKB-KW"/>
</dbReference>
<name>A0A060RB09_9BACT</name>
<dbReference type="eggNOG" id="COG4770">
    <property type="taxonomic scope" value="Bacteria"/>
</dbReference>
<dbReference type="PROSITE" id="PS50968">
    <property type="entry name" value="BIOTINYL_LIPOYL"/>
    <property type="match status" value="1"/>
</dbReference>
<keyword evidence="3" id="KW-0808">Transferase</keyword>
<sequence>MKELFTENGTYTTTFTKKYEQRKPWQPANPKQVLSYIPGTIISVAVSEGQSVEEGDTLLMFNAMKMNNTMRSPMGGKIKVINVKEGDAVAKGLVLLEFE</sequence>
<dbReference type="STRING" id="1433126.BN938_2754"/>
<gene>
    <name evidence="3" type="ORF">BN938_2754</name>
</gene>
<dbReference type="InterPro" id="IPR011053">
    <property type="entry name" value="Single_hybrid_motif"/>
</dbReference>
<dbReference type="KEGG" id="rbc:BN938_2754"/>
<dbReference type="Gene3D" id="2.40.50.100">
    <property type="match status" value="1"/>
</dbReference>
<evidence type="ECO:0000313" key="3">
    <source>
        <dbReference type="EMBL" id="CDN32821.1"/>
    </source>
</evidence>
<evidence type="ECO:0000256" key="1">
    <source>
        <dbReference type="ARBA" id="ARBA00023267"/>
    </source>
</evidence>
<dbReference type="Pfam" id="PF00364">
    <property type="entry name" value="Biotin_lipoyl"/>
    <property type="match status" value="1"/>
</dbReference>
<dbReference type="OrthoDB" id="9812676at2"/>
<dbReference type="AlphaFoldDB" id="A0A060RB09"/>
<protein>
    <submittedName>
        <fullName evidence="3">Pyruvate carboxyl transferase</fullName>
        <ecNumber evidence="3">6.4.1.1</ecNumber>
    </submittedName>
</protein>
<keyword evidence="3" id="KW-0670">Pyruvate</keyword>
<dbReference type="FunFam" id="2.40.50.100:FF:000003">
    <property type="entry name" value="Acetyl-CoA carboxylase biotin carboxyl carrier protein"/>
    <property type="match status" value="1"/>
</dbReference>
<organism evidence="3 4">
    <name type="scientific">Mucinivorans hirudinis</name>
    <dbReference type="NCBI Taxonomy" id="1433126"/>
    <lineage>
        <taxon>Bacteria</taxon>
        <taxon>Pseudomonadati</taxon>
        <taxon>Bacteroidota</taxon>
        <taxon>Bacteroidia</taxon>
        <taxon>Bacteroidales</taxon>
        <taxon>Rikenellaceae</taxon>
        <taxon>Mucinivorans</taxon>
    </lineage>
</organism>
<dbReference type="PANTHER" id="PTHR45266">
    <property type="entry name" value="OXALOACETATE DECARBOXYLASE ALPHA CHAIN"/>
    <property type="match status" value="1"/>
</dbReference>
<dbReference type="PANTHER" id="PTHR45266:SF3">
    <property type="entry name" value="OXALOACETATE DECARBOXYLASE ALPHA CHAIN"/>
    <property type="match status" value="1"/>
</dbReference>
<feature type="domain" description="Lipoyl-binding" evidence="2">
    <location>
        <begin position="24"/>
        <end position="99"/>
    </location>
</feature>
<dbReference type="CDD" id="cd06850">
    <property type="entry name" value="biotinyl_domain"/>
    <property type="match status" value="1"/>
</dbReference>
<dbReference type="InterPro" id="IPR000089">
    <property type="entry name" value="Biotin_lipoyl"/>
</dbReference>
<keyword evidence="1" id="KW-0092">Biotin</keyword>
<dbReference type="HOGENOM" id="CLU_174632_0_0_10"/>
<proteinExistence type="predicted"/>
<evidence type="ECO:0000313" key="4">
    <source>
        <dbReference type="Proteomes" id="UP000027616"/>
    </source>
</evidence>
<dbReference type="InterPro" id="IPR050709">
    <property type="entry name" value="Biotin_Carboxyl_Carrier/Decarb"/>
</dbReference>
<dbReference type="EMBL" id="HG934468">
    <property type="protein sequence ID" value="CDN32821.1"/>
    <property type="molecule type" value="Genomic_DNA"/>
</dbReference>
<dbReference type="EC" id="6.4.1.1" evidence="3"/>
<reference evidence="3 4" key="1">
    <citation type="journal article" date="2015" name="Genome Announc.">
        <title>Complete Genome Sequence of the Novel Leech Symbiont Mucinivorans hirudinis M3T.</title>
        <authorList>
            <person name="Nelson M.C."/>
            <person name="Bomar L."/>
            <person name="Graf J."/>
        </authorList>
    </citation>
    <scope>NUCLEOTIDE SEQUENCE [LARGE SCALE GENOMIC DNA]</scope>
    <source>
        <strain evidence="4">M3</strain>
    </source>
</reference>
<keyword evidence="3" id="KW-0436">Ligase</keyword>
<keyword evidence="4" id="KW-1185">Reference proteome</keyword>